<dbReference type="Proteomes" id="UP000249354">
    <property type="component" value="Unassembled WGS sequence"/>
</dbReference>
<dbReference type="EMBL" id="QBMC01000091">
    <property type="protein sequence ID" value="PZO15519.1"/>
    <property type="molecule type" value="Genomic_DNA"/>
</dbReference>
<dbReference type="AlphaFoldDB" id="A0A2W4UFE9"/>
<dbReference type="Gene3D" id="2.70.70.10">
    <property type="entry name" value="Glucose Permease (Domain IIA)"/>
    <property type="match status" value="1"/>
</dbReference>
<proteinExistence type="predicted"/>
<dbReference type="PANTHER" id="PTHR21666">
    <property type="entry name" value="PEPTIDASE-RELATED"/>
    <property type="match status" value="1"/>
</dbReference>
<evidence type="ECO:0000313" key="2">
    <source>
        <dbReference type="EMBL" id="PZO15519.1"/>
    </source>
</evidence>
<sequence length="307" mass="32811">MANYITKIHRRMRLAQLVSAWTIGLLAADLFGQAAYAYEVTFSPSSPQLGDTVAVVVQSAQSASAGTGMSAPTASAPTVSANGMSYQSFSIGGDRFQSLIPTSPLDSPGQLIIQVSGAEEPRSLTVNLSDRTFRTQRIWLPPGDNDLGTDEEFERVAAFKRLVTPERHWAGPLLRPSQGYVSTEYGVQRYYNGVFAEDYYHRGVDYAAATGSAVVSPAAGYVRLVGEETNGFELHGNTIGIDHGQGVLSIMIHLSRIDVKEGDFVTAGQVIGGVGSTGASTGPHLHWGLYVNGIAVDPVPWRDAGFE</sequence>
<dbReference type="Pfam" id="PF01551">
    <property type="entry name" value="Peptidase_M23"/>
    <property type="match status" value="1"/>
</dbReference>
<dbReference type="GO" id="GO:0004222">
    <property type="term" value="F:metalloendopeptidase activity"/>
    <property type="evidence" value="ECO:0007669"/>
    <property type="project" value="TreeGrafter"/>
</dbReference>
<dbReference type="SUPFAM" id="SSF51261">
    <property type="entry name" value="Duplicated hybrid motif"/>
    <property type="match status" value="1"/>
</dbReference>
<name>A0A2W4UFE9_9CYAN</name>
<evidence type="ECO:0000259" key="1">
    <source>
        <dbReference type="Pfam" id="PF01551"/>
    </source>
</evidence>
<accession>A0A2W4UFE9</accession>
<dbReference type="InterPro" id="IPR050570">
    <property type="entry name" value="Cell_wall_metabolism_enzyme"/>
</dbReference>
<dbReference type="InterPro" id="IPR016047">
    <property type="entry name" value="M23ase_b-sheet_dom"/>
</dbReference>
<reference evidence="3" key="1">
    <citation type="submission" date="2018-04" db="EMBL/GenBank/DDBJ databases">
        <authorList>
            <person name="Cornet L."/>
        </authorList>
    </citation>
    <scope>NUCLEOTIDE SEQUENCE [LARGE SCALE GENOMIC DNA]</scope>
</reference>
<dbReference type="InterPro" id="IPR011055">
    <property type="entry name" value="Dup_hybrid_motif"/>
</dbReference>
<gene>
    <name evidence="2" type="ORF">DCF25_13515</name>
</gene>
<evidence type="ECO:0000313" key="3">
    <source>
        <dbReference type="Proteomes" id="UP000249354"/>
    </source>
</evidence>
<protein>
    <submittedName>
        <fullName evidence="2">Peptidase</fullName>
    </submittedName>
</protein>
<dbReference type="CDD" id="cd12797">
    <property type="entry name" value="M23_peptidase"/>
    <property type="match status" value="1"/>
</dbReference>
<feature type="domain" description="M23ase beta-sheet core" evidence="1">
    <location>
        <begin position="200"/>
        <end position="298"/>
    </location>
</feature>
<organism evidence="2 3">
    <name type="scientific">Leptolyngbya foveolarum</name>
    <dbReference type="NCBI Taxonomy" id="47253"/>
    <lineage>
        <taxon>Bacteria</taxon>
        <taxon>Bacillati</taxon>
        <taxon>Cyanobacteriota</taxon>
        <taxon>Cyanophyceae</taxon>
        <taxon>Leptolyngbyales</taxon>
        <taxon>Leptolyngbyaceae</taxon>
        <taxon>Leptolyngbya group</taxon>
        <taxon>Leptolyngbya</taxon>
    </lineage>
</organism>
<reference evidence="2 3" key="2">
    <citation type="submission" date="2018-06" db="EMBL/GenBank/DDBJ databases">
        <title>Metagenomic assembly of (sub)arctic Cyanobacteria and their associated microbiome from non-axenic cultures.</title>
        <authorList>
            <person name="Baurain D."/>
        </authorList>
    </citation>
    <scope>NUCLEOTIDE SEQUENCE [LARGE SCALE GENOMIC DNA]</scope>
    <source>
        <strain evidence="2">ULC129bin1</strain>
    </source>
</reference>
<dbReference type="PANTHER" id="PTHR21666:SF290">
    <property type="entry name" value="PEPTIDASE M23 DOMAIN PROTEIN"/>
    <property type="match status" value="1"/>
</dbReference>
<comment type="caution">
    <text evidence="2">The sequence shown here is derived from an EMBL/GenBank/DDBJ whole genome shotgun (WGS) entry which is preliminary data.</text>
</comment>